<evidence type="ECO:0000313" key="12">
    <source>
        <dbReference type="Proteomes" id="UP000290759"/>
    </source>
</evidence>
<reference evidence="11 12" key="1">
    <citation type="submission" date="2018-12" db="EMBL/GenBank/DDBJ databases">
        <authorList>
            <person name="Grouzdev D.S."/>
            <person name="Krutkina M.S."/>
        </authorList>
    </citation>
    <scope>NUCLEOTIDE SEQUENCE [LARGE SCALE GENOMIC DNA]</scope>
    <source>
        <strain evidence="11 12">RmlP026</strain>
    </source>
</reference>
<protein>
    <submittedName>
        <fullName evidence="11">Chloride channel protein</fullName>
    </submittedName>
</protein>
<dbReference type="SUPFAM" id="SSF81340">
    <property type="entry name" value="Clc chloride channel"/>
    <property type="match status" value="1"/>
</dbReference>
<keyword evidence="6 10" id="KW-0472">Membrane</keyword>
<dbReference type="InterPro" id="IPR014743">
    <property type="entry name" value="Cl-channel_core"/>
</dbReference>
<dbReference type="PRINTS" id="PR00762">
    <property type="entry name" value="CLCHANNEL"/>
</dbReference>
<dbReference type="PROSITE" id="PS51318">
    <property type="entry name" value="TAT"/>
    <property type="match status" value="1"/>
</dbReference>
<dbReference type="InterPro" id="IPR006311">
    <property type="entry name" value="TAT_signal"/>
</dbReference>
<evidence type="ECO:0000256" key="5">
    <source>
        <dbReference type="ARBA" id="ARBA00023065"/>
    </source>
</evidence>
<dbReference type="Pfam" id="PF00654">
    <property type="entry name" value="Voltage_CLC"/>
    <property type="match status" value="1"/>
</dbReference>
<feature type="transmembrane region" description="Helical" evidence="10">
    <location>
        <begin position="366"/>
        <end position="392"/>
    </location>
</feature>
<dbReference type="PANTHER" id="PTHR43427">
    <property type="entry name" value="CHLORIDE CHANNEL PROTEIN CLC-E"/>
    <property type="match status" value="1"/>
</dbReference>
<feature type="transmembrane region" description="Helical" evidence="10">
    <location>
        <begin position="201"/>
        <end position="219"/>
    </location>
</feature>
<evidence type="ECO:0000256" key="4">
    <source>
        <dbReference type="ARBA" id="ARBA00022989"/>
    </source>
</evidence>
<evidence type="ECO:0000256" key="8">
    <source>
        <dbReference type="ARBA" id="ARBA00023214"/>
    </source>
</evidence>
<feature type="transmembrane region" description="Helical" evidence="10">
    <location>
        <begin position="239"/>
        <end position="259"/>
    </location>
</feature>
<reference evidence="11 12" key="2">
    <citation type="submission" date="2019-02" db="EMBL/GenBank/DDBJ databases">
        <title>'Lichenibacterium ramalinii' gen. nov. sp. nov., 'Lichenibacterium minor' gen. nov. sp. nov.</title>
        <authorList>
            <person name="Pankratov T."/>
        </authorList>
    </citation>
    <scope>NUCLEOTIDE SEQUENCE [LARGE SCALE GENOMIC DNA]</scope>
    <source>
        <strain evidence="11 12">RmlP026</strain>
    </source>
</reference>
<keyword evidence="9" id="KW-0407">Ion channel</keyword>
<dbReference type="Proteomes" id="UP000290759">
    <property type="component" value="Unassembled WGS sequence"/>
</dbReference>
<dbReference type="AlphaFoldDB" id="A0A4Q2UB69"/>
<dbReference type="GO" id="GO:0005254">
    <property type="term" value="F:chloride channel activity"/>
    <property type="evidence" value="ECO:0007669"/>
    <property type="project" value="UniProtKB-KW"/>
</dbReference>
<evidence type="ECO:0000256" key="3">
    <source>
        <dbReference type="ARBA" id="ARBA00022692"/>
    </source>
</evidence>
<dbReference type="RefSeq" id="WP_129224195.1">
    <property type="nucleotide sequence ID" value="NZ_QYBB01000003.1"/>
</dbReference>
<evidence type="ECO:0000313" key="11">
    <source>
        <dbReference type="EMBL" id="RYC33268.1"/>
    </source>
</evidence>
<feature type="transmembrane region" description="Helical" evidence="10">
    <location>
        <begin position="398"/>
        <end position="415"/>
    </location>
</feature>
<keyword evidence="2" id="KW-0813">Transport</keyword>
<keyword evidence="7" id="KW-0869">Chloride channel</keyword>
<keyword evidence="8" id="KW-0868">Chloride</keyword>
<feature type="transmembrane region" description="Helical" evidence="10">
    <location>
        <begin position="327"/>
        <end position="354"/>
    </location>
</feature>
<proteinExistence type="predicted"/>
<accession>A0A4Q2UB69</accession>
<dbReference type="PANTHER" id="PTHR43427:SF6">
    <property type="entry name" value="CHLORIDE CHANNEL PROTEIN CLC-E"/>
    <property type="match status" value="1"/>
</dbReference>
<keyword evidence="4 10" id="KW-1133">Transmembrane helix</keyword>
<comment type="subcellular location">
    <subcellularLocation>
        <location evidence="1">Membrane</location>
        <topology evidence="1">Multi-pass membrane protein</topology>
    </subcellularLocation>
</comment>
<feature type="transmembrane region" description="Helical" evidence="10">
    <location>
        <begin position="165"/>
        <end position="189"/>
    </location>
</feature>
<dbReference type="OrthoDB" id="9767361at2"/>
<dbReference type="Gene3D" id="1.10.3080.10">
    <property type="entry name" value="Clc chloride channel"/>
    <property type="match status" value="1"/>
</dbReference>
<feature type="transmembrane region" description="Helical" evidence="10">
    <location>
        <begin position="279"/>
        <end position="297"/>
    </location>
</feature>
<evidence type="ECO:0000256" key="2">
    <source>
        <dbReference type="ARBA" id="ARBA00022448"/>
    </source>
</evidence>
<evidence type="ECO:0000256" key="6">
    <source>
        <dbReference type="ARBA" id="ARBA00023136"/>
    </source>
</evidence>
<evidence type="ECO:0000256" key="7">
    <source>
        <dbReference type="ARBA" id="ARBA00023173"/>
    </source>
</evidence>
<evidence type="ECO:0000256" key="1">
    <source>
        <dbReference type="ARBA" id="ARBA00004141"/>
    </source>
</evidence>
<dbReference type="GO" id="GO:0034707">
    <property type="term" value="C:chloride channel complex"/>
    <property type="evidence" value="ECO:0007669"/>
    <property type="project" value="UniProtKB-KW"/>
</dbReference>
<dbReference type="CDD" id="cd01034">
    <property type="entry name" value="EriC_like"/>
    <property type="match status" value="1"/>
</dbReference>
<organism evidence="11 12">
    <name type="scientific">Lichenibacterium minor</name>
    <dbReference type="NCBI Taxonomy" id="2316528"/>
    <lineage>
        <taxon>Bacteria</taxon>
        <taxon>Pseudomonadati</taxon>
        <taxon>Pseudomonadota</taxon>
        <taxon>Alphaproteobacteria</taxon>
        <taxon>Hyphomicrobiales</taxon>
        <taxon>Lichenihabitantaceae</taxon>
        <taxon>Lichenibacterium</taxon>
    </lineage>
</organism>
<name>A0A4Q2UB69_9HYPH</name>
<evidence type="ECO:0000256" key="10">
    <source>
        <dbReference type="SAM" id="Phobius"/>
    </source>
</evidence>
<keyword evidence="12" id="KW-1185">Reference proteome</keyword>
<dbReference type="InterPro" id="IPR050368">
    <property type="entry name" value="ClC-type_chloride_channel"/>
</dbReference>
<sequence length="452" mass="46389">MPLPPRRRRTFRRSLRLRALRIWLPRVRRRSFFLFGGIAVGGLAVAMALLADKAQALFAAAADRAPSAPFLVTPLGFALSAWLARRYFPNSGGSGIPQVIAAHQIADPAQRQPLVSLKVAFGKILLLLLGLACGASTGREGPTVQVGASVMYALGRLAPHRQPGLLIAGSAAGIAAAFNAPLAGIIFGIEEMSRSFEERTSGLILGTVIAAGLTSLALVKNYTYFGVTADEMPFGAEWLAVPVIAAAGGLFGGIFSRILIAAGRGFPGAVGAAIKARPVLFAALCGLGVALCGAGAANSVFGTGYDQAKAILYGTSSLPASFGPMKFLATVLSSISGIPGGIFAPSLAVGAGLAADLHGLLPMTPIGVLTILGMVSYLSGVVQAPITSFVIVDEMTQNHGLVIPIMICAIIANAVSKSVHPHGVYHSLSRNFMPVPVAGPSRDGGAARATGH</sequence>
<keyword evidence="5" id="KW-0406">Ion transport</keyword>
<gene>
    <name evidence="11" type="ORF">D3273_05235</name>
</gene>
<comment type="caution">
    <text evidence="11">The sequence shown here is derived from an EMBL/GenBank/DDBJ whole genome shotgun (WGS) entry which is preliminary data.</text>
</comment>
<keyword evidence="3 10" id="KW-0812">Transmembrane</keyword>
<evidence type="ECO:0000256" key="9">
    <source>
        <dbReference type="ARBA" id="ARBA00023303"/>
    </source>
</evidence>
<dbReference type="InterPro" id="IPR001807">
    <property type="entry name" value="ClC"/>
</dbReference>
<feature type="transmembrane region" description="Helical" evidence="10">
    <location>
        <begin position="66"/>
        <end position="84"/>
    </location>
</feature>
<dbReference type="EMBL" id="QYBB01000003">
    <property type="protein sequence ID" value="RYC33268.1"/>
    <property type="molecule type" value="Genomic_DNA"/>
</dbReference>